<keyword evidence="5 10" id="KW-0256">Endoplasmic reticulum</keyword>
<evidence type="ECO:0000256" key="8">
    <source>
        <dbReference type="ARBA" id="ARBA00022989"/>
    </source>
</evidence>
<dbReference type="GO" id="GO:0005085">
    <property type="term" value="F:guanyl-nucleotide exchange factor activity"/>
    <property type="evidence" value="ECO:0007669"/>
    <property type="project" value="InterPro"/>
</dbReference>
<keyword evidence="9 10" id="KW-0472">Membrane</keyword>
<keyword evidence="6" id="KW-0931">ER-Golgi transport</keyword>
<evidence type="ECO:0000256" key="5">
    <source>
        <dbReference type="ARBA" id="ARBA00022824"/>
    </source>
</evidence>
<keyword evidence="8 10" id="KW-1133">Transmembrane helix</keyword>
<keyword evidence="7 10" id="KW-0653">Protein transport</keyword>
<gene>
    <name evidence="11" type="ORF">EJ04DRAFT_460039</name>
</gene>
<dbReference type="PANTHER" id="PTHR23284:SF0">
    <property type="entry name" value="PROLACTIN REGULATORY ELEMENT-BINDING PROTEIN"/>
    <property type="match status" value="1"/>
</dbReference>
<dbReference type="GO" id="GO:0003400">
    <property type="term" value="P:regulation of COPII vesicle coating"/>
    <property type="evidence" value="ECO:0007669"/>
    <property type="project" value="UniProtKB-UniRule"/>
</dbReference>
<evidence type="ECO:0000256" key="3">
    <source>
        <dbReference type="ARBA" id="ARBA00022692"/>
    </source>
</evidence>
<keyword evidence="4 10" id="KW-0677">Repeat</keyword>
<accession>A0A9P4R4V8</accession>
<organism evidence="11 12">
    <name type="scientific">Polyplosphaeria fusca</name>
    <dbReference type="NCBI Taxonomy" id="682080"/>
    <lineage>
        <taxon>Eukaryota</taxon>
        <taxon>Fungi</taxon>
        <taxon>Dikarya</taxon>
        <taxon>Ascomycota</taxon>
        <taxon>Pezizomycotina</taxon>
        <taxon>Dothideomycetes</taxon>
        <taxon>Pleosporomycetidae</taxon>
        <taxon>Pleosporales</taxon>
        <taxon>Tetraplosphaeriaceae</taxon>
        <taxon>Polyplosphaeria</taxon>
    </lineage>
</organism>
<protein>
    <recommendedName>
        <fullName evidence="10">Guanine nucleotide-exchange factor SEC12</fullName>
    </recommendedName>
</protein>
<keyword evidence="2 10" id="KW-0853">WD repeat</keyword>
<evidence type="ECO:0000256" key="4">
    <source>
        <dbReference type="ARBA" id="ARBA00022737"/>
    </source>
</evidence>
<evidence type="ECO:0000256" key="10">
    <source>
        <dbReference type="RuleBase" id="RU369019"/>
    </source>
</evidence>
<keyword evidence="3 10" id="KW-0812">Transmembrane</keyword>
<evidence type="ECO:0000256" key="1">
    <source>
        <dbReference type="ARBA" id="ARBA00022448"/>
    </source>
</evidence>
<sequence length="623" mass="68221">MGPPAVSKADTSYPIFAATFDPNHHLIVGGGGGAGRSGVGNKITVFDVSSRAPAIEPSAEIELSRDEDSVTCLANLTTKDGAILYAGINSSEEERLKDRNHHFRSFEASFAKGSRRVSGAGERKSQGKISYVSKTGLFSPPTSTSGKKEAYQRLVRLSPFRRSASGNKRIGAIASSLAGDENEIVVFNATSTRPQDPADIISRIPLSRNQEANDLDILEPDEGRFQVAYCLDHDVFVQDIQYDFGKRKVQGRLLSPEKKYTVPFPDVFEKKGRFKIRCIRWLSPFHVLLLANLPNRTGVDLQILRMYDDTMGSIILRKRLPGHVKAAVDMDVAILDADSEGSYQVVVAVGAIDISLSIYTIDYNGVSKSLSSFHSLATYREVHPLQMTKVVFSPFFSPWVSAQASPGKKPGPQYLHLASTSLGNSISVETFTLEPISSKPRARYVLITSTSRTIYKTATFFVAAFVVLVLALLVQSMIYPEGSLTRGLMPQNVRGAAGNADSSALADMAPESAKAHRIRDIVHLHRENTHKDLPPKALVIHDDPDTDSSLSTEVHADTDEVVKRHTEAKTWDDLSHTEQKKWKQKLVDAGMWAVDEGETILKGIFFSEMGGIVGQMAQGIMNG</sequence>
<dbReference type="EMBL" id="ML996111">
    <property type="protein sequence ID" value="KAF2738155.1"/>
    <property type="molecule type" value="Genomic_DNA"/>
</dbReference>
<dbReference type="PANTHER" id="PTHR23284">
    <property type="entry name" value="PROLACTIN REGULATORY ELEMENT BINDING PROTEIN"/>
    <property type="match status" value="1"/>
</dbReference>
<feature type="transmembrane region" description="Helical" evidence="10">
    <location>
        <begin position="458"/>
        <end position="479"/>
    </location>
</feature>
<dbReference type="GO" id="GO:0005789">
    <property type="term" value="C:endoplasmic reticulum membrane"/>
    <property type="evidence" value="ECO:0007669"/>
    <property type="project" value="UniProtKB-SubCell"/>
</dbReference>
<dbReference type="GO" id="GO:0006888">
    <property type="term" value="P:endoplasmic reticulum to Golgi vesicle-mediated transport"/>
    <property type="evidence" value="ECO:0007669"/>
    <property type="project" value="UniProtKB-UniRule"/>
</dbReference>
<keyword evidence="1 10" id="KW-0813">Transport</keyword>
<evidence type="ECO:0000313" key="11">
    <source>
        <dbReference type="EMBL" id="KAF2738155.1"/>
    </source>
</evidence>
<evidence type="ECO:0000313" key="12">
    <source>
        <dbReference type="Proteomes" id="UP000799444"/>
    </source>
</evidence>
<dbReference type="InterPro" id="IPR045260">
    <property type="entry name" value="Sec12-like"/>
</dbReference>
<keyword evidence="12" id="KW-1185">Reference proteome</keyword>
<evidence type="ECO:0000256" key="9">
    <source>
        <dbReference type="ARBA" id="ARBA00023136"/>
    </source>
</evidence>
<proteinExistence type="inferred from homology"/>
<dbReference type="AlphaFoldDB" id="A0A9P4R4V8"/>
<reference evidence="11" key="1">
    <citation type="journal article" date="2020" name="Stud. Mycol.">
        <title>101 Dothideomycetes genomes: a test case for predicting lifestyles and emergence of pathogens.</title>
        <authorList>
            <person name="Haridas S."/>
            <person name="Albert R."/>
            <person name="Binder M."/>
            <person name="Bloem J."/>
            <person name="Labutti K."/>
            <person name="Salamov A."/>
            <person name="Andreopoulos B."/>
            <person name="Baker S."/>
            <person name="Barry K."/>
            <person name="Bills G."/>
            <person name="Bluhm B."/>
            <person name="Cannon C."/>
            <person name="Castanera R."/>
            <person name="Culley D."/>
            <person name="Daum C."/>
            <person name="Ezra D."/>
            <person name="Gonzalez J."/>
            <person name="Henrissat B."/>
            <person name="Kuo A."/>
            <person name="Liang C."/>
            <person name="Lipzen A."/>
            <person name="Lutzoni F."/>
            <person name="Magnuson J."/>
            <person name="Mondo S."/>
            <person name="Nolan M."/>
            <person name="Ohm R."/>
            <person name="Pangilinan J."/>
            <person name="Park H.-J."/>
            <person name="Ramirez L."/>
            <person name="Alfaro M."/>
            <person name="Sun H."/>
            <person name="Tritt A."/>
            <person name="Yoshinaga Y."/>
            <person name="Zwiers L.-H."/>
            <person name="Turgeon B."/>
            <person name="Goodwin S."/>
            <person name="Spatafora J."/>
            <person name="Crous P."/>
            <person name="Grigoriev I."/>
        </authorList>
    </citation>
    <scope>NUCLEOTIDE SEQUENCE</scope>
    <source>
        <strain evidence="11">CBS 125425</strain>
    </source>
</reference>
<comment type="subcellular location">
    <subcellularLocation>
        <location evidence="10">Endoplasmic reticulum membrane</location>
        <topology evidence="10">Single-pass type II membrane protein</topology>
    </subcellularLocation>
    <subcellularLocation>
        <location evidence="10">Golgi apparatus membrane</location>
        <topology evidence="10">Single-pass type II membrane protein</topology>
    </subcellularLocation>
</comment>
<dbReference type="GO" id="GO:0015031">
    <property type="term" value="P:protein transport"/>
    <property type="evidence" value="ECO:0007669"/>
    <property type="project" value="UniProtKB-KW"/>
</dbReference>
<evidence type="ECO:0000256" key="7">
    <source>
        <dbReference type="ARBA" id="ARBA00022927"/>
    </source>
</evidence>
<evidence type="ECO:0000256" key="6">
    <source>
        <dbReference type="ARBA" id="ARBA00022892"/>
    </source>
</evidence>
<dbReference type="InterPro" id="IPR015943">
    <property type="entry name" value="WD40/YVTN_repeat-like_dom_sf"/>
</dbReference>
<comment type="similarity">
    <text evidence="10">Belongs to the WD repeat SEC12 family.</text>
</comment>
<dbReference type="Proteomes" id="UP000799444">
    <property type="component" value="Unassembled WGS sequence"/>
</dbReference>
<comment type="function">
    <text evidence="10">Guanine nucleotide-exchange factor (GEF) required for the formation or budding of transport vesicles from the ER.</text>
</comment>
<dbReference type="Gene3D" id="2.130.10.10">
    <property type="entry name" value="YVTN repeat-like/Quinoprotein amine dehydrogenase"/>
    <property type="match status" value="1"/>
</dbReference>
<evidence type="ECO:0000256" key="2">
    <source>
        <dbReference type="ARBA" id="ARBA00022574"/>
    </source>
</evidence>
<name>A0A9P4R4V8_9PLEO</name>
<dbReference type="OrthoDB" id="16538at2759"/>
<comment type="caution">
    <text evidence="11">The sequence shown here is derived from an EMBL/GenBank/DDBJ whole genome shotgun (WGS) entry which is preliminary data.</text>
</comment>
<dbReference type="GO" id="GO:0000139">
    <property type="term" value="C:Golgi membrane"/>
    <property type="evidence" value="ECO:0007669"/>
    <property type="project" value="UniProtKB-SubCell"/>
</dbReference>